<comment type="caution">
    <text evidence="3">The sequence shown here is derived from an EMBL/GenBank/DDBJ whole genome shotgun (WGS) entry which is preliminary data.</text>
</comment>
<feature type="transmembrane region" description="Helical" evidence="2">
    <location>
        <begin position="93"/>
        <end position="112"/>
    </location>
</feature>
<feature type="region of interest" description="Disordered" evidence="1">
    <location>
        <begin position="1"/>
        <end position="26"/>
    </location>
</feature>
<keyword evidence="4" id="KW-1185">Reference proteome</keyword>
<evidence type="ECO:0000313" key="4">
    <source>
        <dbReference type="Proteomes" id="UP000245390"/>
    </source>
</evidence>
<dbReference type="InterPro" id="IPR018770">
    <property type="entry name" value="ChloroindolylP_hydrolase"/>
</dbReference>
<dbReference type="RefSeq" id="WP_109757510.1">
    <property type="nucleotide sequence ID" value="NZ_CP034588.1"/>
</dbReference>
<gene>
    <name evidence="3" type="ORF">C8D95_101456</name>
</gene>
<keyword evidence="2" id="KW-0812">Transmembrane</keyword>
<dbReference type="Proteomes" id="UP000245390">
    <property type="component" value="Unassembled WGS sequence"/>
</dbReference>
<proteinExistence type="predicted"/>
<evidence type="ECO:0000313" key="3">
    <source>
        <dbReference type="EMBL" id="PWK58642.1"/>
    </source>
</evidence>
<dbReference type="AlphaFoldDB" id="A0A316GD58"/>
<accession>A0A316GD58</accession>
<dbReference type="EMBL" id="QGGV01000001">
    <property type="protein sequence ID" value="PWK58642.1"/>
    <property type="molecule type" value="Genomic_DNA"/>
</dbReference>
<name>A0A316GD58_9RHOB</name>
<evidence type="ECO:0000256" key="2">
    <source>
        <dbReference type="SAM" id="Phobius"/>
    </source>
</evidence>
<sequence length="292" mass="32567">MARPFRGRHSPESPASHPRLPEGRRRSPVGARVNFLFIAPVVMLLTAFQLEPLGMFLKLAAFGLMMLAAWLTREGLIAEDAFNARRVAKRPAIPRKIFGSALTGLGLALAGLNPETFSLLNPILFFILGAALHFTAFGPDPLRDKGTEGMDGFQTDRVARAVDEAEKHLVAMRDAIARARIPALERRVADFAATARGMFRVVEEDPRDLTSARRYLSVYLLGARDATVQFADLWLRSRNEEARADYEALLTDLETTFAKKTEKLLLDDKSTLDVEIEVLRDRLEREGVHSRA</sequence>
<keyword evidence="2" id="KW-0472">Membrane</keyword>
<feature type="transmembrane region" description="Helical" evidence="2">
    <location>
        <begin position="55"/>
        <end position="72"/>
    </location>
</feature>
<protein>
    <submittedName>
        <fullName evidence="3">5-bromo-4-chloroindolyl phosphate hydrolysis protein</fullName>
    </submittedName>
</protein>
<organism evidence="3 4">
    <name type="scientific">Silicimonas algicola</name>
    <dbReference type="NCBI Taxonomy" id="1826607"/>
    <lineage>
        <taxon>Bacteria</taxon>
        <taxon>Pseudomonadati</taxon>
        <taxon>Pseudomonadota</taxon>
        <taxon>Alphaproteobacteria</taxon>
        <taxon>Rhodobacterales</taxon>
        <taxon>Paracoccaceae</taxon>
    </lineage>
</organism>
<dbReference type="OrthoDB" id="7375296at2"/>
<dbReference type="Pfam" id="PF10112">
    <property type="entry name" value="Halogen_Hydrol"/>
    <property type="match status" value="1"/>
</dbReference>
<evidence type="ECO:0000256" key="1">
    <source>
        <dbReference type="SAM" id="MobiDB-lite"/>
    </source>
</evidence>
<keyword evidence="2" id="KW-1133">Transmembrane helix</keyword>
<feature type="transmembrane region" description="Helical" evidence="2">
    <location>
        <begin position="29"/>
        <end position="49"/>
    </location>
</feature>
<reference evidence="3 4" key="1">
    <citation type="submission" date="2018-05" db="EMBL/GenBank/DDBJ databases">
        <title>Genomic Encyclopedia of Type Strains, Phase IV (KMG-IV): sequencing the most valuable type-strain genomes for metagenomic binning, comparative biology and taxonomic classification.</title>
        <authorList>
            <person name="Goeker M."/>
        </authorList>
    </citation>
    <scope>NUCLEOTIDE SEQUENCE [LARGE SCALE GENOMIC DNA]</scope>
    <source>
        <strain evidence="3 4">DSM 103371</strain>
    </source>
</reference>
<dbReference type="KEGG" id="salo:EF888_03710"/>